<evidence type="ECO:0000313" key="2">
    <source>
        <dbReference type="Proteomes" id="UP000192674"/>
    </source>
</evidence>
<gene>
    <name evidence="1" type="ORF">SAMN05661093_10665</name>
</gene>
<dbReference type="AlphaFoldDB" id="A0A1Y5Y871"/>
<evidence type="ECO:0000313" key="1">
    <source>
        <dbReference type="EMBL" id="SMD27068.1"/>
    </source>
</evidence>
<accession>A0A1Y5Y871</accession>
<dbReference type="EMBL" id="FWXV01000019">
    <property type="protein sequence ID" value="SMD27068.1"/>
    <property type="molecule type" value="Genomic_DNA"/>
</dbReference>
<dbReference type="RefSeq" id="WP_084434668.1">
    <property type="nucleotide sequence ID" value="NZ_FWXV01000019.1"/>
</dbReference>
<dbReference type="OrthoDB" id="3627749at2"/>
<dbReference type="Proteomes" id="UP000192674">
    <property type="component" value="Unassembled WGS sequence"/>
</dbReference>
<proteinExistence type="predicted"/>
<sequence length="94" mass="10579">MQLPHRLILVTPTELVDEYDNPTPALDYGPAAPRRTVWGLLQPTASAETAEPGRVPVTKSWRLFTVQPIATRERVEWNGRVLEIDGEPARTKPH</sequence>
<keyword evidence="2" id="KW-1185">Reference proteome</keyword>
<reference evidence="1 2" key="1">
    <citation type="submission" date="2017-04" db="EMBL/GenBank/DDBJ databases">
        <authorList>
            <person name="Afonso C.L."/>
            <person name="Miller P.J."/>
            <person name="Scott M.A."/>
            <person name="Spackman E."/>
            <person name="Goraichik I."/>
            <person name="Dimitrov K.M."/>
            <person name="Suarez D.L."/>
            <person name="Swayne D.E."/>
        </authorList>
    </citation>
    <scope>NUCLEOTIDE SEQUENCE [LARGE SCALE GENOMIC DNA]</scope>
    <source>
        <strain evidence="1 2">DSM 43828</strain>
    </source>
</reference>
<name>A0A1Y5Y871_KIBAR</name>
<protein>
    <submittedName>
        <fullName evidence="1">Uncharacterized protein</fullName>
    </submittedName>
</protein>
<organism evidence="1 2">
    <name type="scientific">Kibdelosporangium aridum</name>
    <dbReference type="NCBI Taxonomy" id="2030"/>
    <lineage>
        <taxon>Bacteria</taxon>
        <taxon>Bacillati</taxon>
        <taxon>Actinomycetota</taxon>
        <taxon>Actinomycetes</taxon>
        <taxon>Pseudonocardiales</taxon>
        <taxon>Pseudonocardiaceae</taxon>
        <taxon>Kibdelosporangium</taxon>
    </lineage>
</organism>